<keyword evidence="5" id="KW-0732">Signal</keyword>
<dbReference type="PANTHER" id="PTHR13528:SF2">
    <property type="entry name" value="LARGE RIBOSOMAL SUBUNIT PROTEIN BL28M"/>
    <property type="match status" value="1"/>
</dbReference>
<dbReference type="EMBL" id="HBIR01034956">
    <property type="protein sequence ID" value="CAE0565505.1"/>
    <property type="molecule type" value="Transcribed_RNA"/>
</dbReference>
<dbReference type="HAMAP" id="MF_00373">
    <property type="entry name" value="Ribosomal_bL28"/>
    <property type="match status" value="1"/>
</dbReference>
<evidence type="ECO:0000256" key="4">
    <source>
        <dbReference type="ARBA" id="ARBA00035265"/>
    </source>
</evidence>
<evidence type="ECO:0000256" key="5">
    <source>
        <dbReference type="SAM" id="SignalP"/>
    </source>
</evidence>
<evidence type="ECO:0000313" key="6">
    <source>
        <dbReference type="EMBL" id="CAE0565505.1"/>
    </source>
</evidence>
<dbReference type="GO" id="GO:0003735">
    <property type="term" value="F:structural constituent of ribosome"/>
    <property type="evidence" value="ECO:0007669"/>
    <property type="project" value="InterPro"/>
</dbReference>
<evidence type="ECO:0000256" key="2">
    <source>
        <dbReference type="ARBA" id="ARBA00022980"/>
    </source>
</evidence>
<dbReference type="InterPro" id="IPR034704">
    <property type="entry name" value="Ribosomal_bL28/bL31-like_sf"/>
</dbReference>
<dbReference type="GO" id="GO:0006412">
    <property type="term" value="P:translation"/>
    <property type="evidence" value="ECO:0007669"/>
    <property type="project" value="InterPro"/>
</dbReference>
<sequence>MPSTPRDPDMRLLLLCALALGCSAFAPLPSKQQLRPTGRAAAASSIQMLRVCDITGKKANNANRVTFSNKHNAYWQYPNLQTKKFFSPKLDRTVKLKVATSTIRTIRKLGLDETAAKYGVDLAKF</sequence>
<dbReference type="InterPro" id="IPR037147">
    <property type="entry name" value="Ribosomal_bL28_sf"/>
</dbReference>
<evidence type="ECO:0000256" key="3">
    <source>
        <dbReference type="ARBA" id="ARBA00023274"/>
    </source>
</evidence>
<dbReference type="InterPro" id="IPR001383">
    <property type="entry name" value="Ribosomal_bL28_bact-type"/>
</dbReference>
<dbReference type="AlphaFoldDB" id="A0A7S3SW84"/>
<dbReference type="InterPro" id="IPR026569">
    <property type="entry name" value="Ribosomal_bL28"/>
</dbReference>
<comment type="similarity">
    <text evidence="1">Belongs to the bacterial ribosomal protein bL28 family.</text>
</comment>
<proteinExistence type="inferred from homology"/>
<keyword evidence="3" id="KW-0687">Ribonucleoprotein</keyword>
<evidence type="ECO:0000256" key="1">
    <source>
        <dbReference type="ARBA" id="ARBA00008760"/>
    </source>
</evidence>
<dbReference type="Pfam" id="PF00830">
    <property type="entry name" value="Ribosomal_L28"/>
    <property type="match status" value="1"/>
</dbReference>
<accession>A0A7S3SW84</accession>
<dbReference type="NCBIfam" id="TIGR00009">
    <property type="entry name" value="L28"/>
    <property type="match status" value="1"/>
</dbReference>
<dbReference type="GO" id="GO:0005840">
    <property type="term" value="C:ribosome"/>
    <property type="evidence" value="ECO:0007669"/>
    <property type="project" value="UniProtKB-KW"/>
</dbReference>
<feature type="chain" id="PRO_5031360202" description="Large ribosomal subunit protein bL28c" evidence="5">
    <location>
        <begin position="25"/>
        <end position="125"/>
    </location>
</feature>
<feature type="signal peptide" evidence="5">
    <location>
        <begin position="1"/>
        <end position="24"/>
    </location>
</feature>
<dbReference type="Gene3D" id="2.30.170.40">
    <property type="entry name" value="Ribosomal protein L28/L24"/>
    <property type="match status" value="1"/>
</dbReference>
<organism evidence="6">
    <name type="scientific">Emiliania huxleyi</name>
    <name type="common">Coccolithophore</name>
    <name type="synonym">Pontosphaera huxleyi</name>
    <dbReference type="NCBI Taxonomy" id="2903"/>
    <lineage>
        <taxon>Eukaryota</taxon>
        <taxon>Haptista</taxon>
        <taxon>Haptophyta</taxon>
        <taxon>Prymnesiophyceae</taxon>
        <taxon>Isochrysidales</taxon>
        <taxon>Noelaerhabdaceae</taxon>
        <taxon>Emiliania</taxon>
    </lineage>
</organism>
<keyword evidence="2" id="KW-0689">Ribosomal protein</keyword>
<dbReference type="SUPFAM" id="SSF143800">
    <property type="entry name" value="L28p-like"/>
    <property type="match status" value="1"/>
</dbReference>
<gene>
    <name evidence="6" type="ORF">EHUX00137_LOCUS27246</name>
</gene>
<reference evidence="6" key="1">
    <citation type="submission" date="2021-01" db="EMBL/GenBank/DDBJ databases">
        <authorList>
            <person name="Corre E."/>
            <person name="Pelletier E."/>
            <person name="Niang G."/>
            <person name="Scheremetjew M."/>
            <person name="Finn R."/>
            <person name="Kale V."/>
            <person name="Holt S."/>
            <person name="Cochrane G."/>
            <person name="Meng A."/>
            <person name="Brown T."/>
            <person name="Cohen L."/>
        </authorList>
    </citation>
    <scope>NUCLEOTIDE SEQUENCE</scope>
    <source>
        <strain evidence="6">379</strain>
    </source>
</reference>
<name>A0A7S3SW84_EMIHU</name>
<dbReference type="GO" id="GO:1990904">
    <property type="term" value="C:ribonucleoprotein complex"/>
    <property type="evidence" value="ECO:0007669"/>
    <property type="project" value="UniProtKB-KW"/>
</dbReference>
<dbReference type="PANTHER" id="PTHR13528">
    <property type="entry name" value="39S RIBOSOMAL PROTEIN L28, MITOCHONDRIAL"/>
    <property type="match status" value="1"/>
</dbReference>
<dbReference type="PROSITE" id="PS51257">
    <property type="entry name" value="PROKAR_LIPOPROTEIN"/>
    <property type="match status" value="1"/>
</dbReference>
<protein>
    <recommendedName>
        <fullName evidence="4">Large ribosomal subunit protein bL28c</fullName>
    </recommendedName>
</protein>